<dbReference type="Gene3D" id="2.60.40.740">
    <property type="match status" value="4"/>
</dbReference>
<evidence type="ECO:0000313" key="3">
    <source>
        <dbReference type="Proteomes" id="UP000479293"/>
    </source>
</evidence>
<dbReference type="PANTHER" id="PTHR28206:SF1">
    <property type="entry name" value="NUCLEOPORIN POM152"/>
    <property type="match status" value="1"/>
</dbReference>
<dbReference type="InterPro" id="IPR026444">
    <property type="entry name" value="Secre_tail"/>
</dbReference>
<comment type="caution">
    <text evidence="2">The sequence shown here is derived from an EMBL/GenBank/DDBJ whole genome shotgun (WGS) entry which is preliminary data.</text>
</comment>
<dbReference type="InterPro" id="IPR013517">
    <property type="entry name" value="FG-GAP"/>
</dbReference>
<dbReference type="NCBIfam" id="TIGR04183">
    <property type="entry name" value="Por_Secre_tail"/>
    <property type="match status" value="1"/>
</dbReference>
<name>A0A7C9FSI8_9BACT</name>
<sequence length="1775" mass="178300">MGTNLSNTTSALLRGIPCKVTPVSATQVRFIVPAAASGGPVRLTTPGGTALSPAAFAVTRDNILNFPLVTENFNSIAVGNRFAPTFTDLDGDGRLDMLVGEQDGSLSHYEQDAPNATSFTLVTDNFNSIDVGGNSKATFTDLDGDGRLDLLVGEFDGNLNHYEQDAPNATGFTLVTDNFNSIDVGFNSAPTVTDLDGDGLLDLLVGEANGTLSHYEQDPLNATSFTLVNERFNDIDVGGASTPTFTDLDGNGRLDLLVGENAGNLNHYEQDAANSTSFTLVNDKFNNIDVGSGSIPTFTDLDGDGLLDLLVGEQNGNLNHYEQATATVSGGGTVCEGATAPSVEIALSGGAPYSLTYSDGTNSTTVNDINSDTYTITNPAAGTYTVTAVSNVYGAGTASGSAIVTINPQPMATVSGGGTACAGATAPSVSIALTGGAPYSLTYSNGTNSTTVNDINTSPYEITNPASGTYTVTAVSNASCTGTASGSATVTITSRPTAPTLSAAPGNTTTNQPITVTASGCESGTLNWNANGGTDNENGTYLFNDPGNYSISATCTVDGCTSQASETLNLTIGDCPTITASFEGTTTLCAEESTNLSITLNGGTAPYTVVYSDGSTNTTLNDYTSGTTFNVSPGSTTTYTIVSATDANGCTVTAGSSATVTVNPRPTASVSGGGTACTGATAPSIIITLTGGAPYSLTYSDGSNSTTVDNIDNNFYYITSPTAGTYTVTAVSNANCTGTTSGSASVTIKPLPSAPTISASPANTTTNQPIVVTASGCEGGTIDWLITGGTGVADGNQYTLSQPGSYQLGATCTQDGCVSSWSNILSLTIGDCPAITAGFEGTTTLCANESTNLSITLDGGTPPYAVVYSDGSTNMTLNNYLSGTEFAVSPASTTTYTLVSVTDANGCAATFNTESNSATVTVNPVPDAPTLSADPGTTTTNQSITISANGCENGTITWSPTGGTGLASGNQYTFSQPGTYSISATCTVEGCTSQASETLNLTVNNCTLALGQPMVTDLTCFQSGDGVISLTATGGTGTPSYTLNPGNVQSATGSFNGLSAGSYTVSVTDANNCTATSGSIQVDQPEAVPAPTLSADPGTTTTNQPITVSANGCAGTLSWNATGGTENENGTYLFNDPGSYTISTTCTLDGCTSESSKTLNLTINSCSTITLTNQSQTDVSCFGANTGSVTLTASGGTGPYTYSIGADSNTDGNFDDLAAGSYNVIVTDANQCSASTIVLITQPDAPLTLTPGSQTDVACFGGSTGSLTVSASGGTAPYTYSIGGDSQPGGTFDELAAGIYTVTVTDDNGCTANTPVTIAQPDAALGLQTTAQNNVNCFGGNDGSFTVNGTGGTAPYTYSIGGDSQPGGTFGGLSAGTYTVILTDDNGCTATTSVTLTQPEAVPAPTISASPATTTTNQPITVSATGCSGTVNWNTSGGTDNGDGTYTFMAVGSYSISATCTVGGCTGPASETLSLTINPCPTITLSTTSQSSVRCFGGNDGSFTLSASGGTAPYTYSIGGNSQDNGTFANLAAGTYSVSVTDNNGCTATTGVTITQPAALALTTSGNTAVLYGYGSSCTTLTASASGGTGQIALAWSTGATGGSVQVCPSQTTSYTVTATDAAGCTTSKQITVSVTDVRCGYGGVKMCQGGREVCVAQYLVATYLRFGYTIGPCGAGNTRQAADEPAEPTLSLSLSAYPNPTTGHVTVQVQSPGSGRATFELVNAQGRAVQRQAQQLSKGLNEVPLELGVQPAGNYLIRCVDAQGRQAVVRVHKE</sequence>
<dbReference type="Pfam" id="PF13517">
    <property type="entry name" value="FG-GAP_3"/>
    <property type="match status" value="2"/>
</dbReference>
<dbReference type="SUPFAM" id="SSF49299">
    <property type="entry name" value="PKD domain"/>
    <property type="match status" value="1"/>
</dbReference>
<dbReference type="GO" id="GO:0006606">
    <property type="term" value="P:protein import into nucleus"/>
    <property type="evidence" value="ECO:0007669"/>
    <property type="project" value="TreeGrafter"/>
</dbReference>
<reference evidence="2 3" key="1">
    <citation type="submission" date="2019-10" db="EMBL/GenBank/DDBJ databases">
        <title>Draft Genome Sequence of Cytophagaceae sp. SJW1-29.</title>
        <authorList>
            <person name="Choi A."/>
        </authorList>
    </citation>
    <scope>NUCLEOTIDE SEQUENCE [LARGE SCALE GENOMIC DNA]</scope>
    <source>
        <strain evidence="2 3">SJW1-29</strain>
    </source>
</reference>
<dbReference type="PANTHER" id="PTHR28206">
    <property type="entry name" value="NUCLEOPORIN POM152"/>
    <property type="match status" value="1"/>
</dbReference>
<organism evidence="2 3">
    <name type="scientific">Salmonirosea aquatica</name>
    <dbReference type="NCBI Taxonomy" id="2654236"/>
    <lineage>
        <taxon>Bacteria</taxon>
        <taxon>Pseudomonadati</taxon>
        <taxon>Bacteroidota</taxon>
        <taxon>Cytophagia</taxon>
        <taxon>Cytophagales</taxon>
        <taxon>Spirosomataceae</taxon>
        <taxon>Salmonirosea</taxon>
    </lineage>
</organism>
<evidence type="ECO:0000313" key="2">
    <source>
        <dbReference type="EMBL" id="MPR35272.1"/>
    </source>
</evidence>
<keyword evidence="1" id="KW-0732">Signal</keyword>
<dbReference type="InterPro" id="IPR037701">
    <property type="entry name" value="Pom152"/>
</dbReference>
<dbReference type="Pfam" id="PF13573">
    <property type="entry name" value="SprB"/>
    <property type="match status" value="5"/>
</dbReference>
<dbReference type="GO" id="GO:0017056">
    <property type="term" value="F:structural constituent of nuclear pore"/>
    <property type="evidence" value="ECO:0007669"/>
    <property type="project" value="InterPro"/>
</dbReference>
<dbReference type="InterPro" id="IPR025667">
    <property type="entry name" value="SprB_repeat"/>
</dbReference>
<dbReference type="InterPro" id="IPR014756">
    <property type="entry name" value="Ig_E-set"/>
</dbReference>
<protein>
    <submittedName>
        <fullName evidence="2">T9SS type A sorting domain-containing protein</fullName>
    </submittedName>
</protein>
<dbReference type="EMBL" id="WHLY01000002">
    <property type="protein sequence ID" value="MPR35272.1"/>
    <property type="molecule type" value="Genomic_DNA"/>
</dbReference>
<dbReference type="InterPro" id="IPR035986">
    <property type="entry name" value="PKD_dom_sf"/>
</dbReference>
<dbReference type="RefSeq" id="WP_152762175.1">
    <property type="nucleotide sequence ID" value="NZ_WHLY01000002.1"/>
</dbReference>
<evidence type="ECO:0000256" key="1">
    <source>
        <dbReference type="ARBA" id="ARBA00022729"/>
    </source>
</evidence>
<dbReference type="InterPro" id="IPR028994">
    <property type="entry name" value="Integrin_alpha_N"/>
</dbReference>
<keyword evidence="3" id="KW-1185">Reference proteome</keyword>
<accession>A0A7C9FSI8</accession>
<dbReference type="Proteomes" id="UP000479293">
    <property type="component" value="Unassembled WGS sequence"/>
</dbReference>
<proteinExistence type="predicted"/>
<dbReference type="SUPFAM" id="SSF81296">
    <property type="entry name" value="E set domains"/>
    <property type="match status" value="1"/>
</dbReference>
<gene>
    <name evidence="2" type="ORF">GBK04_18425</name>
</gene>
<dbReference type="SUPFAM" id="SSF69318">
    <property type="entry name" value="Integrin alpha N-terminal domain"/>
    <property type="match status" value="1"/>
</dbReference>
<dbReference type="GO" id="GO:0006999">
    <property type="term" value="P:nuclear pore organization"/>
    <property type="evidence" value="ECO:0007669"/>
    <property type="project" value="TreeGrafter"/>
</dbReference>